<dbReference type="EMBL" id="MBLM01000155">
    <property type="protein sequence ID" value="OHV30117.1"/>
    <property type="molecule type" value="Genomic_DNA"/>
</dbReference>
<evidence type="ECO:0000313" key="2">
    <source>
        <dbReference type="Proteomes" id="UP000179627"/>
    </source>
</evidence>
<protein>
    <submittedName>
        <fullName evidence="1">Uncharacterized protein</fullName>
    </submittedName>
</protein>
<organism evidence="1 2">
    <name type="scientific">Parafrankia colletiae</name>
    <dbReference type="NCBI Taxonomy" id="573497"/>
    <lineage>
        <taxon>Bacteria</taxon>
        <taxon>Bacillati</taxon>
        <taxon>Actinomycetota</taxon>
        <taxon>Actinomycetes</taxon>
        <taxon>Frankiales</taxon>
        <taxon>Frankiaceae</taxon>
        <taxon>Parafrankia</taxon>
    </lineage>
</organism>
<dbReference type="RefSeq" id="WP_071089748.1">
    <property type="nucleotide sequence ID" value="NZ_MBLM01000155.1"/>
</dbReference>
<evidence type="ECO:0000313" key="1">
    <source>
        <dbReference type="EMBL" id="OHV30117.1"/>
    </source>
</evidence>
<dbReference type="AlphaFoldDB" id="A0A1S1Q949"/>
<name>A0A1S1Q949_9ACTN</name>
<reference evidence="2" key="1">
    <citation type="submission" date="2016-07" db="EMBL/GenBank/DDBJ databases">
        <title>Sequence Frankia sp. strain CcI1.17.</title>
        <authorList>
            <person name="Ghodhbane-Gtari F."/>
            <person name="Swanson E."/>
            <person name="Gueddou A."/>
            <person name="Morris K."/>
            <person name="Hezbri K."/>
            <person name="Ktari A."/>
            <person name="Nouioui I."/>
            <person name="Abebe-Akele F."/>
            <person name="Simpson S."/>
            <person name="Thomas K."/>
            <person name="Gtari M."/>
            <person name="Tisa L.S."/>
            <person name="Hurst S."/>
        </authorList>
    </citation>
    <scope>NUCLEOTIDE SEQUENCE [LARGE SCALE GENOMIC DNA]</scope>
    <source>
        <strain evidence="2">Cc1.17</strain>
    </source>
</reference>
<proteinExistence type="predicted"/>
<keyword evidence="2" id="KW-1185">Reference proteome</keyword>
<sequence>MAYRTVHRTILPGFRNYGYEVREDGETVETGEIIDTGRLATVRPTDDQRRRPILWYDTELEALQALARTRNATYVG</sequence>
<gene>
    <name evidence="1" type="ORF">CC117_27720</name>
</gene>
<dbReference type="OrthoDB" id="9845517at2"/>
<dbReference type="Proteomes" id="UP000179627">
    <property type="component" value="Unassembled WGS sequence"/>
</dbReference>
<comment type="caution">
    <text evidence="1">The sequence shown here is derived from an EMBL/GenBank/DDBJ whole genome shotgun (WGS) entry which is preliminary data.</text>
</comment>
<accession>A0A1S1Q949</accession>